<dbReference type="Gene3D" id="3.30.450.20">
    <property type="entry name" value="PAS domain"/>
    <property type="match status" value="2"/>
</dbReference>
<dbReference type="AlphaFoldDB" id="A0A4R0XFN8"/>
<evidence type="ECO:0000313" key="3">
    <source>
        <dbReference type="Proteomes" id="UP000294200"/>
    </source>
</evidence>
<sequence>MVSIFVPLVCLILYGYLDYSRRLADANSRLIAITRAAEQHALRLFDLNSEVTARTLDLLGNKSREEIRQREPQLHRRLEAFVAGYSQIASLSVFGEAGDLIVSSRYSPPPAVSIADRGDFQPASPWVSRPFVSLPLYRRIDGETVLVSSVGRANDGSWSHGVVSIALRRKYLIDFYTRVVGNWPGYAVSLYRREGPAILASGSSDMLLGGLERDRGFAQAIRENVLYGSFRQPGREHETDQLVEFRRVGNYPIYVAGTFNLDELFEAWWRGLVVLAAITLIPGAMLSLWIALRLVRLSTDEVKWGGQKR</sequence>
<keyword evidence="1" id="KW-1133">Transmembrane helix</keyword>
<proteinExistence type="predicted"/>
<evidence type="ECO:0008006" key="4">
    <source>
        <dbReference type="Google" id="ProtNLM"/>
    </source>
</evidence>
<feature type="transmembrane region" description="Helical" evidence="1">
    <location>
        <begin position="268"/>
        <end position="292"/>
    </location>
</feature>
<keyword evidence="1" id="KW-0472">Membrane</keyword>
<dbReference type="CDD" id="cd12914">
    <property type="entry name" value="PDC1_DGC_like"/>
    <property type="match status" value="1"/>
</dbReference>
<dbReference type="EMBL" id="MWML01000133">
    <property type="protein sequence ID" value="TCG05977.1"/>
    <property type="molecule type" value="Genomic_DNA"/>
</dbReference>
<dbReference type="Proteomes" id="UP000294200">
    <property type="component" value="Unassembled WGS sequence"/>
</dbReference>
<gene>
    <name evidence="2" type="ORF">BZM27_29690</name>
</gene>
<accession>A0A4R0XFN8</accession>
<evidence type="ECO:0000313" key="2">
    <source>
        <dbReference type="EMBL" id="TCG05977.1"/>
    </source>
</evidence>
<protein>
    <recommendedName>
        <fullName evidence="4">Cache domain-containing protein</fullName>
    </recommendedName>
</protein>
<keyword evidence="1" id="KW-0812">Transmembrane</keyword>
<comment type="caution">
    <text evidence="2">The sequence shown here is derived from an EMBL/GenBank/DDBJ whole genome shotgun (WGS) entry which is preliminary data.</text>
</comment>
<evidence type="ECO:0000256" key="1">
    <source>
        <dbReference type="SAM" id="Phobius"/>
    </source>
</evidence>
<keyword evidence="3" id="KW-1185">Reference proteome</keyword>
<organism evidence="2 3">
    <name type="scientific">Paraburkholderia steynii</name>
    <dbReference type="NCBI Taxonomy" id="1245441"/>
    <lineage>
        <taxon>Bacteria</taxon>
        <taxon>Pseudomonadati</taxon>
        <taxon>Pseudomonadota</taxon>
        <taxon>Betaproteobacteria</taxon>
        <taxon>Burkholderiales</taxon>
        <taxon>Burkholderiaceae</taxon>
        <taxon>Paraburkholderia</taxon>
    </lineage>
</organism>
<name>A0A4R0XFN8_9BURK</name>
<reference evidence="2 3" key="1">
    <citation type="submission" date="2017-02" db="EMBL/GenBank/DDBJ databases">
        <title>Paraburkholderia sophoroidis sp. nov. and Paraburkholderia steynii sp. nov. rhizobial symbionts of the fynbos legume Hypocalyptus sophoroides.</title>
        <authorList>
            <person name="Steenkamp E.T."/>
            <person name="Beukes C.W."/>
            <person name="Van Zyl E."/>
            <person name="Avontuur J."/>
            <person name="Chan W.Y."/>
            <person name="Hassen A."/>
            <person name="Palmer M."/>
            <person name="Mthombeni L."/>
            <person name="Phalane F."/>
            <person name="Sereme K."/>
            <person name="Venter S.N."/>
        </authorList>
    </citation>
    <scope>NUCLEOTIDE SEQUENCE [LARGE SCALE GENOMIC DNA]</scope>
    <source>
        <strain evidence="2 3">HC1.1ba</strain>
    </source>
</reference>